<evidence type="ECO:0000256" key="2">
    <source>
        <dbReference type="ARBA" id="ARBA00022908"/>
    </source>
</evidence>
<dbReference type="OrthoDB" id="662444at2"/>
<dbReference type="EMBL" id="CABPRZ010000016">
    <property type="protein sequence ID" value="VVE31648.1"/>
    <property type="molecule type" value="Genomic_DNA"/>
</dbReference>
<dbReference type="CDD" id="cd00796">
    <property type="entry name" value="INT_Rci_Hp1_C"/>
    <property type="match status" value="1"/>
</dbReference>
<dbReference type="InterPro" id="IPR011010">
    <property type="entry name" value="DNA_brk_join_enz"/>
</dbReference>
<keyword evidence="2" id="KW-0229">DNA integration</keyword>
<evidence type="ECO:0000259" key="6">
    <source>
        <dbReference type="PROSITE" id="PS51898"/>
    </source>
</evidence>
<keyword evidence="4" id="KW-0233">DNA recombination</keyword>
<dbReference type="PROSITE" id="PS51898">
    <property type="entry name" value="TYR_RECOMBINASE"/>
    <property type="match status" value="1"/>
</dbReference>
<keyword evidence="8" id="KW-1185">Reference proteome</keyword>
<dbReference type="InterPro" id="IPR002104">
    <property type="entry name" value="Integrase_catalytic"/>
</dbReference>
<evidence type="ECO:0000256" key="1">
    <source>
        <dbReference type="ARBA" id="ARBA00008857"/>
    </source>
</evidence>
<dbReference type="GO" id="GO:0015074">
    <property type="term" value="P:DNA integration"/>
    <property type="evidence" value="ECO:0007669"/>
    <property type="project" value="UniProtKB-KW"/>
</dbReference>
<evidence type="ECO:0000256" key="4">
    <source>
        <dbReference type="ARBA" id="ARBA00023172"/>
    </source>
</evidence>
<evidence type="ECO:0000256" key="5">
    <source>
        <dbReference type="SAM" id="MobiDB-lite"/>
    </source>
</evidence>
<dbReference type="Gene3D" id="1.10.443.10">
    <property type="entry name" value="Intergrase catalytic core"/>
    <property type="match status" value="1"/>
</dbReference>
<dbReference type="PANTHER" id="PTHR30349:SF41">
    <property type="entry name" value="INTEGRASE_RECOMBINASE PROTEIN MJ0367-RELATED"/>
    <property type="match status" value="1"/>
</dbReference>
<dbReference type="InterPro" id="IPR050090">
    <property type="entry name" value="Tyrosine_recombinase_XerCD"/>
</dbReference>
<gene>
    <name evidence="7" type="ORF">PTE30175_03586</name>
</gene>
<organism evidence="7 8">
    <name type="scientific">Pandoraea terrae</name>
    <dbReference type="NCBI Taxonomy" id="1537710"/>
    <lineage>
        <taxon>Bacteria</taxon>
        <taxon>Pseudomonadati</taxon>
        <taxon>Pseudomonadota</taxon>
        <taxon>Betaproteobacteria</taxon>
        <taxon>Burkholderiales</taxon>
        <taxon>Burkholderiaceae</taxon>
        <taxon>Pandoraea</taxon>
    </lineage>
</organism>
<evidence type="ECO:0000313" key="8">
    <source>
        <dbReference type="Proteomes" id="UP000414233"/>
    </source>
</evidence>
<name>A0A5E4X5Z0_9BURK</name>
<dbReference type="Pfam" id="PF00589">
    <property type="entry name" value="Phage_integrase"/>
    <property type="match status" value="1"/>
</dbReference>
<dbReference type="RefSeq" id="WP_150698414.1">
    <property type="nucleotide sequence ID" value="NZ_CABPRZ010000016.1"/>
</dbReference>
<dbReference type="InterPro" id="IPR013762">
    <property type="entry name" value="Integrase-like_cat_sf"/>
</dbReference>
<evidence type="ECO:0000256" key="3">
    <source>
        <dbReference type="ARBA" id="ARBA00023125"/>
    </source>
</evidence>
<protein>
    <submittedName>
        <fullName evidence="7">Integrase</fullName>
    </submittedName>
</protein>
<reference evidence="7 8" key="1">
    <citation type="submission" date="2019-08" db="EMBL/GenBank/DDBJ databases">
        <authorList>
            <person name="Peeters C."/>
        </authorList>
    </citation>
    <scope>NUCLEOTIDE SEQUENCE [LARGE SCALE GENOMIC DNA]</scope>
    <source>
        <strain evidence="7 8">LMG 30175</strain>
    </source>
</reference>
<accession>A0A5E4X5Z0</accession>
<feature type="domain" description="Tyr recombinase" evidence="6">
    <location>
        <begin position="214"/>
        <end position="381"/>
    </location>
</feature>
<dbReference type="InterPro" id="IPR010998">
    <property type="entry name" value="Integrase_recombinase_N"/>
</dbReference>
<dbReference type="Gene3D" id="1.10.150.130">
    <property type="match status" value="1"/>
</dbReference>
<feature type="region of interest" description="Disordered" evidence="5">
    <location>
        <begin position="384"/>
        <end position="403"/>
    </location>
</feature>
<dbReference type="Proteomes" id="UP000414233">
    <property type="component" value="Unassembled WGS sequence"/>
</dbReference>
<dbReference type="SUPFAM" id="SSF56349">
    <property type="entry name" value="DNA breaking-rejoining enzymes"/>
    <property type="match status" value="1"/>
</dbReference>
<dbReference type="AlphaFoldDB" id="A0A5E4X5Z0"/>
<keyword evidence="3" id="KW-0238">DNA-binding</keyword>
<evidence type="ECO:0000313" key="7">
    <source>
        <dbReference type="EMBL" id="VVE31648.1"/>
    </source>
</evidence>
<dbReference type="PANTHER" id="PTHR30349">
    <property type="entry name" value="PHAGE INTEGRASE-RELATED"/>
    <property type="match status" value="1"/>
</dbReference>
<sequence>MASVYRHRNGWQASVTVDGRNQKKNFADKKSAVAWADEMATDMRKTAHTPRLGGPAKVTLARMLFEYAHLYTIGKRSYKSELDRISRYLEAASLPRLKAEVSASGGITLRPLTQPLAAQALPRAFAAHRRTRMDNHAGTHEWRTHLANRLVKDLSPADFRTFLAKAKSDGLSDSTMQKELALLKHAFNMASNEWNWVAFESPLAKLKIPKGGPPRDKVLSAEAEARFKAALAECDNPLMLPLFEFAIETTGRRGSLLKLHWSDIDLEAREAVLHRTKSGKNVHVPLTQRAVEILRNLPREAGEARVFPMSAEAVGAAWDRACERAGLSDFRFHDTRHIGTTRHARRLRNPSLLKQITGLQTDAMLARYTHFMLDDVLELLDATEPAPPSGSPTPTCAGPATPSIGEMRRLNKARRVQSTTPSVEAIAEAAHPNAAAGNVVAVDFAARRRAVA</sequence>
<dbReference type="GO" id="GO:0006310">
    <property type="term" value="P:DNA recombination"/>
    <property type="evidence" value="ECO:0007669"/>
    <property type="project" value="UniProtKB-KW"/>
</dbReference>
<comment type="similarity">
    <text evidence="1">Belongs to the 'phage' integrase family.</text>
</comment>
<proteinExistence type="inferred from homology"/>
<dbReference type="GO" id="GO:0003677">
    <property type="term" value="F:DNA binding"/>
    <property type="evidence" value="ECO:0007669"/>
    <property type="project" value="UniProtKB-KW"/>
</dbReference>